<keyword evidence="2" id="KW-0255">Endonuclease</keyword>
<dbReference type="InterPro" id="IPR003615">
    <property type="entry name" value="HNH_nuc"/>
</dbReference>
<sequence length="229" mass="26949">MFTLNNFYKSKQWVKLLQVIKDERLKDDGFIYCEHCGEPIYKAYDCIGHHITELTEDNVNDYEISLNPENVLLVHHKCHNEIHKRFGFEGMKQVYIVYGAPCAGKYDYVKSIASSNDLIIDIDSIHEMISTNRRYTNTASHKSVVFEIRDKLLEVVKYRSGKWSNAYVIGGYPLKMDRERLEQRLNASSIFVEATKEECLSNARERFNDTETLNKFNGYIEEWFERYQA</sequence>
<reference evidence="2" key="1">
    <citation type="journal article" date="2021" name="Proc. Natl. Acad. Sci. U.S.A.">
        <title>A Catalog of Tens of Thousands of Viruses from Human Metagenomes Reveals Hidden Associations with Chronic Diseases.</title>
        <authorList>
            <person name="Tisza M.J."/>
            <person name="Buck C.B."/>
        </authorList>
    </citation>
    <scope>NUCLEOTIDE SEQUENCE</scope>
    <source>
        <strain evidence="2">Ct1AP5</strain>
    </source>
</reference>
<keyword evidence="2" id="KW-0540">Nuclease</keyword>
<keyword evidence="2" id="KW-0378">Hydrolase</keyword>
<dbReference type="InterPro" id="IPR027417">
    <property type="entry name" value="P-loop_NTPase"/>
</dbReference>
<organism evidence="2">
    <name type="scientific">Myoviridae sp. ct1AP5</name>
    <dbReference type="NCBI Taxonomy" id="2825017"/>
    <lineage>
        <taxon>Viruses</taxon>
        <taxon>Duplodnaviria</taxon>
        <taxon>Heunggongvirae</taxon>
        <taxon>Uroviricota</taxon>
        <taxon>Caudoviricetes</taxon>
    </lineage>
</organism>
<dbReference type="EMBL" id="BK016070">
    <property type="protein sequence ID" value="DAF92668.1"/>
    <property type="molecule type" value="Genomic_DNA"/>
</dbReference>
<name>A0A8S5UE02_9CAUD</name>
<protein>
    <submittedName>
        <fullName evidence="2">HNH endonuclease</fullName>
    </submittedName>
</protein>
<feature type="domain" description="HNH nuclease" evidence="1">
    <location>
        <begin position="19"/>
        <end position="80"/>
    </location>
</feature>
<evidence type="ECO:0000313" key="2">
    <source>
        <dbReference type="EMBL" id="DAF92668.1"/>
    </source>
</evidence>
<dbReference type="GO" id="GO:0004519">
    <property type="term" value="F:endonuclease activity"/>
    <property type="evidence" value="ECO:0007669"/>
    <property type="project" value="UniProtKB-KW"/>
</dbReference>
<accession>A0A8S5UE02</accession>
<dbReference type="Gene3D" id="3.40.50.300">
    <property type="entry name" value="P-loop containing nucleotide triphosphate hydrolases"/>
    <property type="match status" value="1"/>
</dbReference>
<proteinExistence type="predicted"/>
<evidence type="ECO:0000259" key="1">
    <source>
        <dbReference type="SMART" id="SM00507"/>
    </source>
</evidence>
<dbReference type="SMART" id="SM00507">
    <property type="entry name" value="HNHc"/>
    <property type="match status" value="1"/>
</dbReference>